<dbReference type="PROSITE" id="PS50878">
    <property type="entry name" value="RT_POL"/>
    <property type="match status" value="1"/>
</dbReference>
<evidence type="ECO:0000313" key="3">
    <source>
        <dbReference type="Proteomes" id="UP001054252"/>
    </source>
</evidence>
<keyword evidence="3" id="KW-1185">Reference proteome</keyword>
<organism evidence="2 3">
    <name type="scientific">Rubroshorea leprosula</name>
    <dbReference type="NCBI Taxonomy" id="152421"/>
    <lineage>
        <taxon>Eukaryota</taxon>
        <taxon>Viridiplantae</taxon>
        <taxon>Streptophyta</taxon>
        <taxon>Embryophyta</taxon>
        <taxon>Tracheophyta</taxon>
        <taxon>Spermatophyta</taxon>
        <taxon>Magnoliopsida</taxon>
        <taxon>eudicotyledons</taxon>
        <taxon>Gunneridae</taxon>
        <taxon>Pentapetalae</taxon>
        <taxon>rosids</taxon>
        <taxon>malvids</taxon>
        <taxon>Malvales</taxon>
        <taxon>Dipterocarpaceae</taxon>
        <taxon>Rubroshorea</taxon>
    </lineage>
</organism>
<comment type="caution">
    <text evidence="2">The sequence shown here is derived from an EMBL/GenBank/DDBJ whole genome shotgun (WGS) entry which is preliminary data.</text>
</comment>
<gene>
    <name evidence="2" type="ORF">SLEP1_g24995</name>
</gene>
<dbReference type="Pfam" id="PF00078">
    <property type="entry name" value="RVT_1"/>
    <property type="match status" value="1"/>
</dbReference>
<reference evidence="2 3" key="1">
    <citation type="journal article" date="2021" name="Commun. Biol.">
        <title>The genome of Shorea leprosula (Dipterocarpaceae) highlights the ecological relevance of drought in aseasonal tropical rainforests.</title>
        <authorList>
            <person name="Ng K.K.S."/>
            <person name="Kobayashi M.J."/>
            <person name="Fawcett J.A."/>
            <person name="Hatakeyama M."/>
            <person name="Paape T."/>
            <person name="Ng C.H."/>
            <person name="Ang C.C."/>
            <person name="Tnah L.H."/>
            <person name="Lee C.T."/>
            <person name="Nishiyama T."/>
            <person name="Sese J."/>
            <person name="O'Brien M.J."/>
            <person name="Copetti D."/>
            <person name="Mohd Noor M.I."/>
            <person name="Ong R.C."/>
            <person name="Putra M."/>
            <person name="Sireger I.Z."/>
            <person name="Indrioko S."/>
            <person name="Kosugi Y."/>
            <person name="Izuno A."/>
            <person name="Isagi Y."/>
            <person name="Lee S.L."/>
            <person name="Shimizu K.K."/>
        </authorList>
    </citation>
    <scope>NUCLEOTIDE SEQUENCE [LARGE SCALE GENOMIC DNA]</scope>
    <source>
        <strain evidence="2">214</strain>
    </source>
</reference>
<accession>A0AAV5JR82</accession>
<evidence type="ECO:0000259" key="1">
    <source>
        <dbReference type="PROSITE" id="PS50878"/>
    </source>
</evidence>
<feature type="domain" description="Reverse transcriptase" evidence="1">
    <location>
        <begin position="457"/>
        <end position="735"/>
    </location>
</feature>
<dbReference type="PANTHER" id="PTHR33116:SF66">
    <property type="entry name" value="REVERSE TRANSCRIPTASE ZINC-BINDING DOMAIN-CONTAINING PROTEIN"/>
    <property type="match status" value="1"/>
</dbReference>
<dbReference type="AlphaFoldDB" id="A0AAV5JR82"/>
<dbReference type="CDD" id="cd01650">
    <property type="entry name" value="RT_nLTR_like"/>
    <property type="match status" value="1"/>
</dbReference>
<dbReference type="SUPFAM" id="SSF56672">
    <property type="entry name" value="DNA/RNA polymerases"/>
    <property type="match status" value="1"/>
</dbReference>
<dbReference type="PANTHER" id="PTHR33116">
    <property type="entry name" value="REVERSE TRANSCRIPTASE ZINC-BINDING DOMAIN-CONTAINING PROTEIN-RELATED-RELATED"/>
    <property type="match status" value="1"/>
</dbReference>
<sequence>MGLVIEEVGNLQSNPRDLGVDEVTEIESRKEAVVTQVLTNLEEGQREGKRVVGLNTQSPESPAKLLIGTNGASSSGVKPETPRVRWIDLVDGEKDEVLTQPLRKPVRSWSSVVQGNRDIRKGWELQYVKPQDPSGAVVITEDEWMLVEVEIMEELPQVVPVVGPKGIFQQPVIFEWSPVRCGNCGNLGHEERNSMVQVEPNILSEVVVQQCKHDEVLESTVVVDKEMPIMESDHVKGTVIDDGNVTALFPELFSRQAGEEAVGGQVLAQKDGMQAAGGELIKKQEALQSDPFNDHIIQEVKEATREYERVVEADVMLASQKAKVDWLREVDTNSSYFHAIVQEKQHRGNIASLTTEAGIRITQRDDIGQEFFNFFENLFGTSVEGVPSIDSAIVKRGRLLSNEESLRLCRPFNEEEIKDALFTIPDSKSPGPDGFTSSFFKAAWGIVKVDFVAAVLNFFHSGKLLGQVNATNISVVPKTNCPNTVGDFRHILCCNVTYKVITKLIAQRMTEVLKFLVSDNQAAFVKGRSITTNILVCQDLVRNYHRSGGSPRCLMKIDLRKAYDTVHWGFLESLLIELQFPLKFVRWIMVCVSSARFSVVLNGQPYGFFQGKRGLRQGDPMSPYLFVLVMEYLTRILQELEGNKDFQYHSRCRKLKLTHLIFADDVMIFCKADKASPLIIRSLFDKFSMATGLVINSSKSQMFFGGVSDGLKGHILNQIGFSEGQLPVKYLGLPLISTKLFAITCQPVVDKIRHRICSWTSKFLSYAGRIQLLNSVLFHIQVFWSGALLLPKKVIKSIDAAFRNFVWTGKWDQSAMALVAW</sequence>
<name>A0AAV5JR82_9ROSI</name>
<dbReference type="Proteomes" id="UP001054252">
    <property type="component" value="Unassembled WGS sequence"/>
</dbReference>
<evidence type="ECO:0000313" key="2">
    <source>
        <dbReference type="EMBL" id="GKV14072.1"/>
    </source>
</evidence>
<dbReference type="EMBL" id="BPVZ01000040">
    <property type="protein sequence ID" value="GKV14072.1"/>
    <property type="molecule type" value="Genomic_DNA"/>
</dbReference>
<protein>
    <recommendedName>
        <fullName evidence="1">Reverse transcriptase domain-containing protein</fullName>
    </recommendedName>
</protein>
<proteinExistence type="predicted"/>
<dbReference type="InterPro" id="IPR000477">
    <property type="entry name" value="RT_dom"/>
</dbReference>
<dbReference type="InterPro" id="IPR043502">
    <property type="entry name" value="DNA/RNA_pol_sf"/>
</dbReference>